<organism evidence="5 6">
    <name type="scientific">Thioalbus denitrificans</name>
    <dbReference type="NCBI Taxonomy" id="547122"/>
    <lineage>
        <taxon>Bacteria</taxon>
        <taxon>Pseudomonadati</taxon>
        <taxon>Pseudomonadota</taxon>
        <taxon>Gammaproteobacteria</taxon>
        <taxon>Chromatiales</taxon>
        <taxon>Ectothiorhodospiraceae</taxon>
        <taxon>Thioalbus</taxon>
    </lineage>
</organism>
<name>A0A369CDY2_9GAMM</name>
<sequence>MTETHTAPSASQKRRQRMALTGLALLLALVTAMAALRVGERLEPVPVLPRAPLAVDVEQLRQEPFVVSHKYTGSVEAHQRVILSARVTAVVKEIPFREGQTVEKGQLIALLDDQEMTEDLGRLKASEQRTRSELDFWETQLRRDEKLFKAGTIPERNRDESRRMVATLKASLRENSEEQAMARTRRDYTILNAPFDGRIQAISVLPGELAMPGKSLVELVASRPLKAVVSVPQSDLPGLGKGLPVQVRIPAVNAALAGRVDQLYPALEPGTRTATLETFLRSDTEGLLPGMQADVEVVLQYEESALVLPFEALRERNGESGVYVVRDQTAVWRPVTPGARTGRRIRIIDGLENGEWVVTTPDPRLADGQPLWLAGKEGL</sequence>
<feature type="domain" description="CusB-like beta-barrel" evidence="2">
    <location>
        <begin position="228"/>
        <end position="297"/>
    </location>
</feature>
<proteinExistence type="inferred from homology"/>
<evidence type="ECO:0000259" key="3">
    <source>
        <dbReference type="Pfam" id="PF25973"/>
    </source>
</evidence>
<evidence type="ECO:0000259" key="2">
    <source>
        <dbReference type="Pfam" id="PF25954"/>
    </source>
</evidence>
<dbReference type="Proteomes" id="UP000252707">
    <property type="component" value="Unassembled WGS sequence"/>
</dbReference>
<evidence type="ECO:0000256" key="1">
    <source>
        <dbReference type="ARBA" id="ARBA00009477"/>
    </source>
</evidence>
<dbReference type="Gene3D" id="2.40.30.170">
    <property type="match status" value="1"/>
</dbReference>
<protein>
    <submittedName>
        <fullName evidence="5">HlyD family secretion protein/multidrug efflux system membrane fusion protein</fullName>
    </submittedName>
</protein>
<dbReference type="InterPro" id="IPR058792">
    <property type="entry name" value="Beta-barrel_RND_2"/>
</dbReference>
<comment type="similarity">
    <text evidence="1">Belongs to the membrane fusion protein (MFP) (TC 8.A.1) family.</text>
</comment>
<gene>
    <name evidence="5" type="ORF">DFQ59_102472</name>
</gene>
<dbReference type="InterPro" id="IPR058637">
    <property type="entry name" value="YknX-like_C"/>
</dbReference>
<feature type="domain" description="CzcB-like barrel-sandwich hybrid" evidence="3">
    <location>
        <begin position="83"/>
        <end position="212"/>
    </location>
</feature>
<evidence type="ECO:0000259" key="4">
    <source>
        <dbReference type="Pfam" id="PF25989"/>
    </source>
</evidence>
<dbReference type="AlphaFoldDB" id="A0A369CDY2"/>
<evidence type="ECO:0000313" key="6">
    <source>
        <dbReference type="Proteomes" id="UP000252707"/>
    </source>
</evidence>
<dbReference type="RefSeq" id="WP_114278933.1">
    <property type="nucleotide sequence ID" value="NZ_QPJY01000002.1"/>
</dbReference>
<dbReference type="NCBIfam" id="TIGR01730">
    <property type="entry name" value="RND_mfp"/>
    <property type="match status" value="1"/>
</dbReference>
<dbReference type="GO" id="GO:0015562">
    <property type="term" value="F:efflux transmembrane transporter activity"/>
    <property type="evidence" value="ECO:0007669"/>
    <property type="project" value="TreeGrafter"/>
</dbReference>
<evidence type="ECO:0000313" key="5">
    <source>
        <dbReference type="EMBL" id="RCX32119.1"/>
    </source>
</evidence>
<dbReference type="Gene3D" id="2.40.420.20">
    <property type="match status" value="1"/>
</dbReference>
<dbReference type="Pfam" id="PF25973">
    <property type="entry name" value="BSH_CzcB"/>
    <property type="match status" value="1"/>
</dbReference>
<comment type="caution">
    <text evidence="5">The sequence shown here is derived from an EMBL/GenBank/DDBJ whole genome shotgun (WGS) entry which is preliminary data.</text>
</comment>
<dbReference type="EMBL" id="QPJY01000002">
    <property type="protein sequence ID" value="RCX32119.1"/>
    <property type="molecule type" value="Genomic_DNA"/>
</dbReference>
<reference evidence="5 6" key="1">
    <citation type="submission" date="2018-07" db="EMBL/GenBank/DDBJ databases">
        <title>Genomic Encyclopedia of Type Strains, Phase IV (KMG-IV): sequencing the most valuable type-strain genomes for metagenomic binning, comparative biology and taxonomic classification.</title>
        <authorList>
            <person name="Goeker M."/>
        </authorList>
    </citation>
    <scope>NUCLEOTIDE SEQUENCE [LARGE SCALE GENOMIC DNA]</scope>
    <source>
        <strain evidence="5 6">DSM 26407</strain>
    </source>
</reference>
<dbReference type="OrthoDB" id="9800613at2"/>
<dbReference type="Gene3D" id="1.10.287.470">
    <property type="entry name" value="Helix hairpin bin"/>
    <property type="match status" value="1"/>
</dbReference>
<dbReference type="PANTHER" id="PTHR30469:SF15">
    <property type="entry name" value="HLYD FAMILY OF SECRETION PROTEINS"/>
    <property type="match status" value="1"/>
</dbReference>
<dbReference type="InterPro" id="IPR058647">
    <property type="entry name" value="BSH_CzcB-like"/>
</dbReference>
<dbReference type="InterPro" id="IPR006143">
    <property type="entry name" value="RND_pump_MFP"/>
</dbReference>
<dbReference type="Pfam" id="PF25989">
    <property type="entry name" value="YknX_C"/>
    <property type="match status" value="1"/>
</dbReference>
<dbReference type="PANTHER" id="PTHR30469">
    <property type="entry name" value="MULTIDRUG RESISTANCE PROTEIN MDTA"/>
    <property type="match status" value="1"/>
</dbReference>
<dbReference type="Gene3D" id="2.40.50.100">
    <property type="match status" value="1"/>
</dbReference>
<dbReference type="GO" id="GO:1990281">
    <property type="term" value="C:efflux pump complex"/>
    <property type="evidence" value="ECO:0007669"/>
    <property type="project" value="TreeGrafter"/>
</dbReference>
<dbReference type="SUPFAM" id="SSF111369">
    <property type="entry name" value="HlyD-like secretion proteins"/>
    <property type="match status" value="1"/>
</dbReference>
<dbReference type="Pfam" id="PF25954">
    <property type="entry name" value="Beta-barrel_RND_2"/>
    <property type="match status" value="1"/>
</dbReference>
<feature type="domain" description="YknX-like C-terminal permuted SH3-like" evidence="4">
    <location>
        <begin position="305"/>
        <end position="370"/>
    </location>
</feature>
<accession>A0A369CDY2</accession>
<keyword evidence="6" id="KW-1185">Reference proteome</keyword>